<protein>
    <submittedName>
        <fullName evidence="1">Uncharacterized protein</fullName>
    </submittedName>
</protein>
<accession>A0A9E7GAK2</accession>
<organism evidence="1 2">
    <name type="scientific">Musa troglodytarum</name>
    <name type="common">fe'i banana</name>
    <dbReference type="NCBI Taxonomy" id="320322"/>
    <lineage>
        <taxon>Eukaryota</taxon>
        <taxon>Viridiplantae</taxon>
        <taxon>Streptophyta</taxon>
        <taxon>Embryophyta</taxon>
        <taxon>Tracheophyta</taxon>
        <taxon>Spermatophyta</taxon>
        <taxon>Magnoliopsida</taxon>
        <taxon>Liliopsida</taxon>
        <taxon>Zingiberales</taxon>
        <taxon>Musaceae</taxon>
        <taxon>Musa</taxon>
    </lineage>
</organism>
<reference evidence="1" key="1">
    <citation type="submission" date="2022-05" db="EMBL/GenBank/DDBJ databases">
        <title>The Musa troglodytarum L. genome provides insights into the mechanism of non-climacteric behaviour and enrichment of carotenoids.</title>
        <authorList>
            <person name="Wang J."/>
        </authorList>
    </citation>
    <scope>NUCLEOTIDE SEQUENCE</scope>
    <source>
        <tissue evidence="1">Leaf</tissue>
    </source>
</reference>
<dbReference type="AlphaFoldDB" id="A0A9E7GAK2"/>
<evidence type="ECO:0000313" key="1">
    <source>
        <dbReference type="EMBL" id="URE09092.1"/>
    </source>
</evidence>
<name>A0A9E7GAK2_9LILI</name>
<dbReference type="EMBL" id="CP097508">
    <property type="protein sequence ID" value="URE09092.1"/>
    <property type="molecule type" value="Genomic_DNA"/>
</dbReference>
<proteinExistence type="predicted"/>
<gene>
    <name evidence="1" type="ORF">MUK42_33354</name>
</gene>
<dbReference type="Proteomes" id="UP001055439">
    <property type="component" value="Chromosome 6"/>
</dbReference>
<sequence>MTYDSVFGATSSEFFPEEKAMSSLLLAIDHNRAIRWINSPTSKSILLRREDINCSFGHKSRAFYRQLISPENEMRWWHQLAGYEQTISLSSNTRAFGDVHKK</sequence>
<keyword evidence="2" id="KW-1185">Reference proteome</keyword>
<evidence type="ECO:0000313" key="2">
    <source>
        <dbReference type="Proteomes" id="UP001055439"/>
    </source>
</evidence>